<protein>
    <submittedName>
        <fullName evidence="6">Hemerythrin-like metal-binding domain protein</fullName>
    </submittedName>
</protein>
<dbReference type="CDD" id="cd12107">
    <property type="entry name" value="Hemerythrin"/>
    <property type="match status" value="1"/>
</dbReference>
<dbReference type="GO" id="GO:0005344">
    <property type="term" value="F:oxygen carrier activity"/>
    <property type="evidence" value="ECO:0007669"/>
    <property type="project" value="UniProtKB-KW"/>
</dbReference>
<organism evidence="6 7">
    <name type="scientific">Marinospirillum alkaliphilum DSM 21637</name>
    <dbReference type="NCBI Taxonomy" id="1122209"/>
    <lineage>
        <taxon>Bacteria</taxon>
        <taxon>Pseudomonadati</taxon>
        <taxon>Pseudomonadota</taxon>
        <taxon>Gammaproteobacteria</taxon>
        <taxon>Oceanospirillales</taxon>
        <taxon>Oceanospirillaceae</taxon>
        <taxon>Marinospirillum</taxon>
    </lineage>
</organism>
<accession>A0A1K1XGA5</accession>
<dbReference type="InterPro" id="IPR012827">
    <property type="entry name" value="Hemerythrin_metal-bd"/>
</dbReference>
<dbReference type="AlphaFoldDB" id="A0A1K1XGA5"/>
<gene>
    <name evidence="6" type="ORF">SAMN02745752_01825</name>
</gene>
<evidence type="ECO:0000256" key="1">
    <source>
        <dbReference type="ARBA" id="ARBA00010587"/>
    </source>
</evidence>
<dbReference type="SUPFAM" id="SSF47188">
    <property type="entry name" value="Hemerythrin-like"/>
    <property type="match status" value="1"/>
</dbReference>
<dbReference type="PANTHER" id="PTHR37164">
    <property type="entry name" value="BACTERIOHEMERYTHRIN"/>
    <property type="match status" value="1"/>
</dbReference>
<dbReference type="InterPro" id="IPR050669">
    <property type="entry name" value="Hemerythrin"/>
</dbReference>
<dbReference type="PROSITE" id="PS00550">
    <property type="entry name" value="HEMERYTHRINS"/>
    <property type="match status" value="1"/>
</dbReference>
<dbReference type="GO" id="GO:0046872">
    <property type="term" value="F:metal ion binding"/>
    <property type="evidence" value="ECO:0007669"/>
    <property type="project" value="UniProtKB-KW"/>
</dbReference>
<feature type="domain" description="Hemerythrin-like" evidence="5">
    <location>
        <begin position="1"/>
        <end position="106"/>
    </location>
</feature>
<evidence type="ECO:0000256" key="4">
    <source>
        <dbReference type="ARBA" id="ARBA00023004"/>
    </source>
</evidence>
<dbReference type="Proteomes" id="UP000182350">
    <property type="component" value="Unassembled WGS sequence"/>
</dbReference>
<dbReference type="InterPro" id="IPR035938">
    <property type="entry name" value="Hemerythrin-like_sf"/>
</dbReference>
<evidence type="ECO:0000259" key="5">
    <source>
        <dbReference type="Pfam" id="PF01814"/>
    </source>
</evidence>
<dbReference type="InterPro" id="IPR016131">
    <property type="entry name" value="Haemerythrin_Fe_BS"/>
</dbReference>
<keyword evidence="7" id="KW-1185">Reference proteome</keyword>
<reference evidence="6 7" key="1">
    <citation type="submission" date="2016-11" db="EMBL/GenBank/DDBJ databases">
        <authorList>
            <person name="Jaros S."/>
            <person name="Januszkiewicz K."/>
            <person name="Wedrychowicz H."/>
        </authorList>
    </citation>
    <scope>NUCLEOTIDE SEQUENCE [LARGE SCALE GENOMIC DNA]</scope>
    <source>
        <strain evidence="6 7">DSM 21637</strain>
    </source>
</reference>
<dbReference type="EMBL" id="FPJW01000006">
    <property type="protein sequence ID" value="SFX48738.1"/>
    <property type="molecule type" value="Genomic_DNA"/>
</dbReference>
<proteinExistence type="inferred from homology"/>
<comment type="similarity">
    <text evidence="1">Belongs to the hemerythrin family.</text>
</comment>
<evidence type="ECO:0000313" key="7">
    <source>
        <dbReference type="Proteomes" id="UP000182350"/>
    </source>
</evidence>
<evidence type="ECO:0000313" key="6">
    <source>
        <dbReference type="EMBL" id="SFX48738.1"/>
    </source>
</evidence>
<evidence type="ECO:0000256" key="3">
    <source>
        <dbReference type="ARBA" id="ARBA00022723"/>
    </source>
</evidence>
<keyword evidence="2" id="KW-0561">Oxygen transport</keyword>
<dbReference type="NCBIfam" id="TIGR02481">
    <property type="entry name" value="hemeryth_dom"/>
    <property type="match status" value="1"/>
</dbReference>
<dbReference type="PANTHER" id="PTHR37164:SF1">
    <property type="entry name" value="BACTERIOHEMERYTHRIN"/>
    <property type="match status" value="1"/>
</dbReference>
<sequence length="121" mass="13318">MDQDHLALHQLLDALQQADKAAFKSGFAELIELTARHFAEEELLMDQSGFPATAEHKSEHARLLSEMRQIGQRVAEGKQMLGRGYVQDRLPQWLKLHVSSVDSSLVAHLQKSGLGDAGGSS</sequence>
<evidence type="ECO:0000256" key="2">
    <source>
        <dbReference type="ARBA" id="ARBA00022621"/>
    </source>
</evidence>
<keyword evidence="2" id="KW-0813">Transport</keyword>
<dbReference type="Pfam" id="PF01814">
    <property type="entry name" value="Hemerythrin"/>
    <property type="match status" value="1"/>
</dbReference>
<dbReference type="InterPro" id="IPR012312">
    <property type="entry name" value="Hemerythrin-like"/>
</dbReference>
<dbReference type="RefSeq" id="WP_072326132.1">
    <property type="nucleotide sequence ID" value="NZ_FPJW01000006.1"/>
</dbReference>
<name>A0A1K1XGA5_9GAMM</name>
<keyword evidence="4" id="KW-0408">Iron</keyword>
<keyword evidence="3" id="KW-0479">Metal-binding</keyword>
<dbReference type="Gene3D" id="1.20.120.50">
    <property type="entry name" value="Hemerythrin-like"/>
    <property type="match status" value="1"/>
</dbReference>
<dbReference type="OrthoDB" id="5296936at2"/>
<dbReference type="STRING" id="1122209.SAMN02745752_01825"/>